<dbReference type="OrthoDB" id="1737570at2759"/>
<feature type="region of interest" description="Disordered" evidence="1">
    <location>
        <begin position="281"/>
        <end position="306"/>
    </location>
</feature>
<name>A0A2P5FUV2_TREOI</name>
<protein>
    <submittedName>
        <fullName evidence="2">Uncharacterized protein</fullName>
    </submittedName>
</protein>
<dbReference type="AlphaFoldDB" id="A0A2P5FUV2"/>
<organism evidence="2 3">
    <name type="scientific">Trema orientale</name>
    <name type="common">Charcoal tree</name>
    <name type="synonym">Celtis orientalis</name>
    <dbReference type="NCBI Taxonomy" id="63057"/>
    <lineage>
        <taxon>Eukaryota</taxon>
        <taxon>Viridiplantae</taxon>
        <taxon>Streptophyta</taxon>
        <taxon>Embryophyta</taxon>
        <taxon>Tracheophyta</taxon>
        <taxon>Spermatophyta</taxon>
        <taxon>Magnoliopsida</taxon>
        <taxon>eudicotyledons</taxon>
        <taxon>Gunneridae</taxon>
        <taxon>Pentapetalae</taxon>
        <taxon>rosids</taxon>
        <taxon>fabids</taxon>
        <taxon>Rosales</taxon>
        <taxon>Cannabaceae</taxon>
        <taxon>Trema</taxon>
    </lineage>
</organism>
<accession>A0A2P5FUV2</accession>
<dbReference type="InParanoid" id="A0A2P5FUV2"/>
<evidence type="ECO:0000256" key="1">
    <source>
        <dbReference type="SAM" id="MobiDB-lite"/>
    </source>
</evidence>
<reference evidence="3" key="1">
    <citation type="submission" date="2016-06" db="EMBL/GenBank/DDBJ databases">
        <title>Parallel loss of symbiosis genes in relatives of nitrogen-fixing non-legume Parasponia.</title>
        <authorList>
            <person name="Van Velzen R."/>
            <person name="Holmer R."/>
            <person name="Bu F."/>
            <person name="Rutten L."/>
            <person name="Van Zeijl A."/>
            <person name="Liu W."/>
            <person name="Santuari L."/>
            <person name="Cao Q."/>
            <person name="Sharma T."/>
            <person name="Shen D."/>
            <person name="Roswanjaya Y."/>
            <person name="Wardhani T."/>
            <person name="Kalhor M.S."/>
            <person name="Jansen J."/>
            <person name="Van den Hoogen J."/>
            <person name="Gungor B."/>
            <person name="Hartog M."/>
            <person name="Hontelez J."/>
            <person name="Verver J."/>
            <person name="Yang W.-C."/>
            <person name="Schijlen E."/>
            <person name="Repin R."/>
            <person name="Schilthuizen M."/>
            <person name="Schranz E."/>
            <person name="Heidstra R."/>
            <person name="Miyata K."/>
            <person name="Fedorova E."/>
            <person name="Kohlen W."/>
            <person name="Bisseling T."/>
            <person name="Smit S."/>
            <person name="Geurts R."/>
        </authorList>
    </citation>
    <scope>NUCLEOTIDE SEQUENCE [LARGE SCALE GENOMIC DNA]</scope>
    <source>
        <strain evidence="3">cv. RG33-2</strain>
    </source>
</reference>
<dbReference type="EMBL" id="JXTC01000007">
    <property type="protein sequence ID" value="POO01570.1"/>
    <property type="molecule type" value="Genomic_DNA"/>
</dbReference>
<keyword evidence="3" id="KW-1185">Reference proteome</keyword>
<comment type="caution">
    <text evidence="2">The sequence shown here is derived from an EMBL/GenBank/DDBJ whole genome shotgun (WGS) entry which is preliminary data.</text>
</comment>
<feature type="compositionally biased region" description="Gly residues" evidence="1">
    <location>
        <begin position="296"/>
        <end position="306"/>
    </location>
</feature>
<dbReference type="Proteomes" id="UP000237000">
    <property type="component" value="Unassembled WGS sequence"/>
</dbReference>
<evidence type="ECO:0000313" key="3">
    <source>
        <dbReference type="Proteomes" id="UP000237000"/>
    </source>
</evidence>
<feature type="region of interest" description="Disordered" evidence="1">
    <location>
        <begin position="211"/>
        <end position="232"/>
    </location>
</feature>
<gene>
    <name evidence="2" type="ORF">TorRG33x02_023470</name>
</gene>
<proteinExistence type="predicted"/>
<feature type="compositionally biased region" description="Gly residues" evidence="1">
    <location>
        <begin position="215"/>
        <end position="229"/>
    </location>
</feature>
<sequence length="306" mass="32718">MQTPKKQLLQRLKRQIQPLQHLKRILIIHKQPIIQIKAIRSGILHQIQQSLIPFGVNRRRLQPQRLQDPPNGVCYKLRFGGKPVVLGAAHLHHSTPFPRKNTQKSLAPGNPRFLLPNPNLVVDEVEPIPSMATALGPEHRVRTEEIELIREGIEQQVLGELLHGEDIDDQRAPLESLEREPLEYELGGDDGGAEEDNFGVLFAEVVGIGEEGDAQGSGGGGVVGSGVGEDGVAMADEGLGEELAEVTEPDDGDLELGGVAVVGGEFGLVVVELGGVEGLDSEAPAPAVAEAERGGRSGGGGGERRR</sequence>
<evidence type="ECO:0000313" key="2">
    <source>
        <dbReference type="EMBL" id="POO01570.1"/>
    </source>
</evidence>